<evidence type="ECO:0000259" key="2">
    <source>
        <dbReference type="PROSITE" id="PS00036"/>
    </source>
</evidence>
<organism evidence="3 4">
    <name type="scientific">Paramecium pentaurelia</name>
    <dbReference type="NCBI Taxonomy" id="43138"/>
    <lineage>
        <taxon>Eukaryota</taxon>
        <taxon>Sar</taxon>
        <taxon>Alveolata</taxon>
        <taxon>Ciliophora</taxon>
        <taxon>Intramacronucleata</taxon>
        <taxon>Oligohymenophorea</taxon>
        <taxon>Peniculida</taxon>
        <taxon>Parameciidae</taxon>
        <taxon>Paramecium</taxon>
    </lineage>
</organism>
<feature type="region of interest" description="Disordered" evidence="1">
    <location>
        <begin position="1"/>
        <end position="32"/>
    </location>
</feature>
<dbReference type="OrthoDB" id="425490at2759"/>
<sequence>MNHNDYFNSLKSDSNSSEIQFDKEEENDNQFEGQIKKEKGNTKNAYINKISSLIKIANLEQVEEKAREKLVQTKSLNQIFGGGSSIDLEEKLIKNRESARNSRKRKKIYLELLEDKVTILSEKLENFQKINKSTADLSLKLKNKISQKQEQDQNKMINFQNLQNTVQNNGSELNIDTIIETLNKKFGAGTFDRQQQLDHYFNQIYENCLSPYLNYIIGAAKTEQDIFQIQISNVDNGILRNLKMTDKKQQIFIKKHKKLLRFQNDLTNTLFSFQEMKNQILIELSSYGQTLDQLRKELKPSQVGKFLIEIEKKDMQHNFRGQFEQQFGVEMDEEDSLDLYQFMIEHNNCNTLDIDIQQIYHLYKKSKLFQRRHNESDEQKQQQNKDQ</sequence>
<keyword evidence="4" id="KW-1185">Reference proteome</keyword>
<name>A0A8S1T499_9CILI</name>
<dbReference type="GO" id="GO:0003700">
    <property type="term" value="F:DNA-binding transcription factor activity"/>
    <property type="evidence" value="ECO:0007669"/>
    <property type="project" value="InterPro"/>
</dbReference>
<dbReference type="SMART" id="SM00338">
    <property type="entry name" value="BRLZ"/>
    <property type="match status" value="1"/>
</dbReference>
<feature type="compositionally biased region" description="Polar residues" evidence="1">
    <location>
        <begin position="1"/>
        <end position="19"/>
    </location>
</feature>
<protein>
    <recommendedName>
        <fullName evidence="2">BZIP domain-containing protein</fullName>
    </recommendedName>
</protein>
<evidence type="ECO:0000256" key="1">
    <source>
        <dbReference type="SAM" id="MobiDB-lite"/>
    </source>
</evidence>
<dbReference type="Proteomes" id="UP000689195">
    <property type="component" value="Unassembled WGS sequence"/>
</dbReference>
<evidence type="ECO:0000313" key="4">
    <source>
        <dbReference type="Proteomes" id="UP000689195"/>
    </source>
</evidence>
<gene>
    <name evidence="3" type="ORF">PPENT_87.1.T0160278</name>
</gene>
<reference evidence="3" key="1">
    <citation type="submission" date="2021-01" db="EMBL/GenBank/DDBJ databases">
        <authorList>
            <consortium name="Genoscope - CEA"/>
            <person name="William W."/>
        </authorList>
    </citation>
    <scope>NUCLEOTIDE SEQUENCE</scope>
</reference>
<dbReference type="Pfam" id="PF00170">
    <property type="entry name" value="bZIP_1"/>
    <property type="match status" value="1"/>
</dbReference>
<feature type="domain" description="BZIP" evidence="2">
    <location>
        <begin position="91"/>
        <end position="105"/>
    </location>
</feature>
<dbReference type="InterPro" id="IPR004827">
    <property type="entry name" value="bZIP"/>
</dbReference>
<dbReference type="EMBL" id="CAJJDO010000016">
    <property type="protein sequence ID" value="CAD8147240.1"/>
    <property type="molecule type" value="Genomic_DNA"/>
</dbReference>
<comment type="caution">
    <text evidence="3">The sequence shown here is derived from an EMBL/GenBank/DDBJ whole genome shotgun (WGS) entry which is preliminary data.</text>
</comment>
<accession>A0A8S1T499</accession>
<evidence type="ECO:0000313" key="3">
    <source>
        <dbReference type="EMBL" id="CAD8147240.1"/>
    </source>
</evidence>
<dbReference type="AlphaFoldDB" id="A0A8S1T499"/>
<proteinExistence type="predicted"/>
<dbReference type="PROSITE" id="PS00036">
    <property type="entry name" value="BZIP_BASIC"/>
    <property type="match status" value="1"/>
</dbReference>